<evidence type="ECO:0000313" key="1">
    <source>
        <dbReference type="EMBL" id="SMP48645.1"/>
    </source>
</evidence>
<reference evidence="1 2" key="1">
    <citation type="submission" date="2017-05" db="EMBL/GenBank/DDBJ databases">
        <authorList>
            <person name="Varghese N."/>
            <person name="Submissions S."/>
        </authorList>
    </citation>
    <scope>NUCLEOTIDE SEQUENCE [LARGE SCALE GENOMIC DNA]</scope>
    <source>
        <strain evidence="1 2">DSM 26001</strain>
    </source>
</reference>
<name>A0ABY1PV86_9BURK</name>
<dbReference type="EMBL" id="FXUL01000002">
    <property type="protein sequence ID" value="SMP48645.1"/>
    <property type="molecule type" value="Genomic_DNA"/>
</dbReference>
<proteinExistence type="predicted"/>
<dbReference type="RefSeq" id="WP_283440977.1">
    <property type="nucleotide sequence ID" value="NZ_FXUL01000002.1"/>
</dbReference>
<gene>
    <name evidence="1" type="ORF">SAMN06295970_102175</name>
</gene>
<protein>
    <submittedName>
        <fullName evidence="1">Uncharacterized protein</fullName>
    </submittedName>
</protein>
<organism evidence="1 2">
    <name type="scientific">Noviherbaspirillum suwonense</name>
    <dbReference type="NCBI Taxonomy" id="1224511"/>
    <lineage>
        <taxon>Bacteria</taxon>
        <taxon>Pseudomonadati</taxon>
        <taxon>Pseudomonadota</taxon>
        <taxon>Betaproteobacteria</taxon>
        <taxon>Burkholderiales</taxon>
        <taxon>Oxalobacteraceae</taxon>
        <taxon>Noviherbaspirillum</taxon>
    </lineage>
</organism>
<accession>A0ABY1PV86</accession>
<sequence length="293" mass="31583">MNYQTYVEGVRVNKPSLPYAEPILKPNRPAQAARAQARTTTYHKTSLYQRTLTQIGDWIKSRVSAIRIGSALAPFVRNAARSTPAAVTDSQVKALNQALSAAQSISAGAEEVVSQAIRKAMDPLDRMGRQALRNQLSGDGRLCGSISDKLMYEVTGSVQEAIAAHADFFVLAALDSIAAMDHSPLLAGQVVSHAGPYLNGHRQVVSPDQKSTFEAGHLLPPERQLACLSAKTQTKVQSWFSAQPPAAQQRVKAAISGVVGDRMLQAADASDSAKRTRAFCAWFQQALSSEQRV</sequence>
<dbReference type="Proteomes" id="UP001158049">
    <property type="component" value="Unassembled WGS sequence"/>
</dbReference>
<comment type="caution">
    <text evidence="1">The sequence shown here is derived from an EMBL/GenBank/DDBJ whole genome shotgun (WGS) entry which is preliminary data.</text>
</comment>
<evidence type="ECO:0000313" key="2">
    <source>
        <dbReference type="Proteomes" id="UP001158049"/>
    </source>
</evidence>
<keyword evidence="2" id="KW-1185">Reference proteome</keyword>